<organism evidence="2 3">
    <name type="scientific">Ranatra chinensis</name>
    <dbReference type="NCBI Taxonomy" id="642074"/>
    <lineage>
        <taxon>Eukaryota</taxon>
        <taxon>Metazoa</taxon>
        <taxon>Ecdysozoa</taxon>
        <taxon>Arthropoda</taxon>
        <taxon>Hexapoda</taxon>
        <taxon>Insecta</taxon>
        <taxon>Pterygota</taxon>
        <taxon>Neoptera</taxon>
        <taxon>Paraneoptera</taxon>
        <taxon>Hemiptera</taxon>
        <taxon>Heteroptera</taxon>
        <taxon>Panheteroptera</taxon>
        <taxon>Nepomorpha</taxon>
        <taxon>Nepidae</taxon>
        <taxon>Ranatrinae</taxon>
        <taxon>Ranatra</taxon>
    </lineage>
</organism>
<evidence type="ECO:0000313" key="3">
    <source>
        <dbReference type="Proteomes" id="UP001558652"/>
    </source>
</evidence>
<accession>A0ABD0YV63</accession>
<evidence type="ECO:0000313" key="2">
    <source>
        <dbReference type="EMBL" id="KAL1130477.1"/>
    </source>
</evidence>
<comment type="caution">
    <text evidence="2">The sequence shown here is derived from an EMBL/GenBank/DDBJ whole genome shotgun (WGS) entry which is preliminary data.</text>
</comment>
<dbReference type="AlphaFoldDB" id="A0ABD0YV63"/>
<reference evidence="2 3" key="1">
    <citation type="submission" date="2024-07" db="EMBL/GenBank/DDBJ databases">
        <title>Chromosome-level genome assembly of the water stick insect Ranatra chinensis (Heteroptera: Nepidae).</title>
        <authorList>
            <person name="Liu X."/>
        </authorList>
    </citation>
    <scope>NUCLEOTIDE SEQUENCE [LARGE SCALE GENOMIC DNA]</scope>
    <source>
        <strain evidence="2">Cailab_2021Rc</strain>
        <tissue evidence="2">Muscle</tissue>
    </source>
</reference>
<dbReference type="Proteomes" id="UP001558652">
    <property type="component" value="Unassembled WGS sequence"/>
</dbReference>
<dbReference type="EMBL" id="JBFDAA010000007">
    <property type="protein sequence ID" value="KAL1130477.1"/>
    <property type="molecule type" value="Genomic_DNA"/>
</dbReference>
<feature type="region of interest" description="Disordered" evidence="1">
    <location>
        <begin position="1"/>
        <end position="47"/>
    </location>
</feature>
<protein>
    <submittedName>
        <fullName evidence="2">Uncharacterized protein</fullName>
    </submittedName>
</protein>
<proteinExistence type="predicted"/>
<name>A0ABD0YV63_9HEMI</name>
<sequence length="152" mass="16904">MAAYVRGPAFFPRLPTTDKWPPQSRPPPTLMIPSGGHQRRPDDCEDEDEQEECLVTNASTAIDRLAIKESQVHVGNKIVYKSKIVLPDNSGKIVFDVGGTTFKLFLGDSEIPRLIKKLTTGVDLRSNTSATLDHKPGSFNDGRFFHAFDFDD</sequence>
<gene>
    <name evidence="2" type="ORF">AAG570_011725</name>
</gene>
<evidence type="ECO:0000256" key="1">
    <source>
        <dbReference type="SAM" id="MobiDB-lite"/>
    </source>
</evidence>
<keyword evidence="3" id="KW-1185">Reference proteome</keyword>